<dbReference type="RefSeq" id="WP_129891507.1">
    <property type="nucleotide sequence ID" value="NZ_CP035758.1"/>
</dbReference>
<accession>A0A4P6JYA3</accession>
<reference evidence="2 3" key="1">
    <citation type="submission" date="2019-01" db="EMBL/GenBank/DDBJ databases">
        <title>Ktedonosporobacter rubrisoli SCAWS-G2.</title>
        <authorList>
            <person name="Huang Y."/>
            <person name="Yan B."/>
        </authorList>
    </citation>
    <scope>NUCLEOTIDE SEQUENCE [LARGE SCALE GENOMIC DNA]</scope>
    <source>
        <strain evidence="2 3">SCAWS-G2</strain>
    </source>
</reference>
<keyword evidence="1" id="KW-0802">TPR repeat</keyword>
<evidence type="ECO:0000313" key="2">
    <source>
        <dbReference type="EMBL" id="QBD80443.1"/>
    </source>
</evidence>
<dbReference type="InterPro" id="IPR019734">
    <property type="entry name" value="TPR_rpt"/>
</dbReference>
<dbReference type="OrthoDB" id="161413at2"/>
<name>A0A4P6JYA3_KTERU</name>
<keyword evidence="3" id="KW-1185">Reference proteome</keyword>
<sequence length="407" mass="47306">MWWVELGYYSFEPGENDFPRPGQVIRYYRQQKFKSDGKCWTQQDLANALGLTEQAVCLMETKDLGLDSITRRRVLIRILQIPAILLGLAEIPQLSSTSMESGVGNKAAAINISFYEEQLRSYYNAHHRKTTHQNLPQIQKEIAEMYQILPISHDKERVSQILSRYHIMAASIMRDQCLFNQTIEHLDRAIYFTTQNKDYEFLADAYYRQGWTYLEQGKGEKAIQSFLLAEKLAQKIPTYMKAGILIGLGRSLALETQNKQDSLEALRTLDKAANMLRTYPPPDGNPHYLEIEIDRFHTDRSASLIDISFPHDALQELSYIRSDHNNQRRIALTRVLYAKTYFALKDYPEACYMAEEALHVIQPIRSKVNYQQIKKLYRQLKNTNFKDNPEVAHLEILIDKMKELGQI</sequence>
<dbReference type="Gene3D" id="1.25.40.10">
    <property type="entry name" value="Tetratricopeptide repeat domain"/>
    <property type="match status" value="1"/>
</dbReference>
<dbReference type="InterPro" id="IPR011990">
    <property type="entry name" value="TPR-like_helical_dom_sf"/>
</dbReference>
<proteinExistence type="predicted"/>
<dbReference type="SUPFAM" id="SSF48452">
    <property type="entry name" value="TPR-like"/>
    <property type="match status" value="1"/>
</dbReference>
<gene>
    <name evidence="2" type="ORF">EPA93_32505</name>
</gene>
<dbReference type="PROSITE" id="PS50005">
    <property type="entry name" value="TPR"/>
    <property type="match status" value="1"/>
</dbReference>
<organism evidence="2 3">
    <name type="scientific">Ktedonosporobacter rubrisoli</name>
    <dbReference type="NCBI Taxonomy" id="2509675"/>
    <lineage>
        <taxon>Bacteria</taxon>
        <taxon>Bacillati</taxon>
        <taxon>Chloroflexota</taxon>
        <taxon>Ktedonobacteria</taxon>
        <taxon>Ktedonobacterales</taxon>
        <taxon>Ktedonosporobacteraceae</taxon>
        <taxon>Ktedonosporobacter</taxon>
    </lineage>
</organism>
<dbReference type="EMBL" id="CP035758">
    <property type="protein sequence ID" value="QBD80443.1"/>
    <property type="molecule type" value="Genomic_DNA"/>
</dbReference>
<dbReference type="Proteomes" id="UP000290365">
    <property type="component" value="Chromosome"/>
</dbReference>
<evidence type="ECO:0000313" key="3">
    <source>
        <dbReference type="Proteomes" id="UP000290365"/>
    </source>
</evidence>
<evidence type="ECO:0000256" key="1">
    <source>
        <dbReference type="PROSITE-ProRule" id="PRU00339"/>
    </source>
</evidence>
<feature type="repeat" description="TPR" evidence="1">
    <location>
        <begin position="203"/>
        <end position="236"/>
    </location>
</feature>
<dbReference type="KEGG" id="kbs:EPA93_32505"/>
<protein>
    <submittedName>
        <fullName evidence="2">Uncharacterized protein</fullName>
    </submittedName>
</protein>
<dbReference type="AlphaFoldDB" id="A0A4P6JYA3"/>